<dbReference type="InterPro" id="IPR001509">
    <property type="entry name" value="Epimerase_deHydtase"/>
</dbReference>
<organism evidence="2 3">
    <name type="scientific">Streptomyces showdoensis</name>
    <dbReference type="NCBI Taxonomy" id="68268"/>
    <lineage>
        <taxon>Bacteria</taxon>
        <taxon>Bacillati</taxon>
        <taxon>Actinomycetota</taxon>
        <taxon>Actinomycetes</taxon>
        <taxon>Kitasatosporales</taxon>
        <taxon>Streptomycetaceae</taxon>
        <taxon>Streptomyces</taxon>
    </lineage>
</organism>
<dbReference type="InterPro" id="IPR036291">
    <property type="entry name" value="NAD(P)-bd_dom_sf"/>
</dbReference>
<dbReference type="AlphaFoldDB" id="A0A2P2GW79"/>
<keyword evidence="3" id="KW-1185">Reference proteome</keyword>
<dbReference type="SUPFAM" id="SSF51735">
    <property type="entry name" value="NAD(P)-binding Rossmann-fold domains"/>
    <property type="match status" value="1"/>
</dbReference>
<protein>
    <submittedName>
        <fullName evidence="2">NAD-dependent epimerase</fullName>
    </submittedName>
</protein>
<proteinExistence type="predicted"/>
<evidence type="ECO:0000259" key="1">
    <source>
        <dbReference type="Pfam" id="PF01370"/>
    </source>
</evidence>
<dbReference type="OrthoDB" id="4559195at2"/>
<feature type="domain" description="NAD-dependent epimerase/dehydratase" evidence="1">
    <location>
        <begin position="14"/>
        <end position="241"/>
    </location>
</feature>
<name>A0A2P2GW79_STREW</name>
<dbReference type="PROSITE" id="PS51257">
    <property type="entry name" value="PROKAR_LIPOPROTEIN"/>
    <property type="match status" value="1"/>
</dbReference>
<dbReference type="InterPro" id="IPR050177">
    <property type="entry name" value="Lipid_A_modif_metabolic_enz"/>
</dbReference>
<dbReference type="PANTHER" id="PTHR43245">
    <property type="entry name" value="BIFUNCTIONAL POLYMYXIN RESISTANCE PROTEIN ARNA"/>
    <property type="match status" value="1"/>
</dbReference>
<evidence type="ECO:0000313" key="2">
    <source>
        <dbReference type="EMBL" id="KKZ75139.1"/>
    </source>
</evidence>
<dbReference type="Gene3D" id="3.40.50.720">
    <property type="entry name" value="NAD(P)-binding Rossmann-like Domain"/>
    <property type="match status" value="1"/>
</dbReference>
<accession>A0A2P2GW79</accession>
<sequence>MTAGGRPPARRPAVAVLGATGCVGRAVTAAFERAGRPVLGVARRPPPDPAGRRFHPLDLAAVDAAELAELLAAAGVGTVVNAAGGWVTGPAENERAHVRLVENVLDACARLPDPVRLVQLGTVHEYGPLPAGTAADETLVPRPESVYARTKLAGAEAVLRATRAGAVDGVVLRVVNLCGPDVSAAGFLGAAVRRLRAATPDRPAELTVADARRDFLDVRDLAAAVLAAAAAPVTGQVVNVGRGEAVPLSHLLDLLIAAAAPPPGAVRLRTAPVDSRGGDWTLADIGRAARLLGWRPEVDLPTSIKDMWDASRADHPVEHA</sequence>
<evidence type="ECO:0000313" key="3">
    <source>
        <dbReference type="Proteomes" id="UP000265325"/>
    </source>
</evidence>
<dbReference type="EMBL" id="LAQS01000005">
    <property type="protein sequence ID" value="KKZ75139.1"/>
    <property type="molecule type" value="Genomic_DNA"/>
</dbReference>
<dbReference type="Pfam" id="PF01370">
    <property type="entry name" value="Epimerase"/>
    <property type="match status" value="1"/>
</dbReference>
<reference evidence="2 3" key="1">
    <citation type="submission" date="2015-05" db="EMBL/GenBank/DDBJ databases">
        <title>Draft Genome assembly of Streptomyces showdoensis.</title>
        <authorList>
            <person name="Thapa K.K."/>
            <person name="Metsa-Ketela M."/>
        </authorList>
    </citation>
    <scope>NUCLEOTIDE SEQUENCE [LARGE SCALE GENOMIC DNA]</scope>
    <source>
        <strain evidence="2 3">ATCC 15227</strain>
    </source>
</reference>
<dbReference type="Proteomes" id="UP000265325">
    <property type="component" value="Unassembled WGS sequence"/>
</dbReference>
<gene>
    <name evidence="2" type="ORF">VO63_04605</name>
</gene>
<dbReference type="RefSeq" id="WP_046906272.1">
    <property type="nucleotide sequence ID" value="NZ_BAAAXG010000004.1"/>
</dbReference>
<comment type="caution">
    <text evidence="2">The sequence shown here is derived from an EMBL/GenBank/DDBJ whole genome shotgun (WGS) entry which is preliminary data.</text>
</comment>